<dbReference type="AlphaFoldDB" id="A0A1E7DQX3"/>
<evidence type="ECO:0000313" key="8">
    <source>
        <dbReference type="Proteomes" id="UP000095658"/>
    </source>
</evidence>
<gene>
    <name evidence="7" type="ORF">BA724_17640</name>
</gene>
<dbReference type="PRINTS" id="PR00032">
    <property type="entry name" value="HTHARAC"/>
</dbReference>
<dbReference type="PANTHER" id="PTHR43280">
    <property type="entry name" value="ARAC-FAMILY TRANSCRIPTIONAL REGULATOR"/>
    <property type="match status" value="1"/>
</dbReference>
<dbReference type="PROSITE" id="PS00041">
    <property type="entry name" value="HTH_ARAC_FAMILY_1"/>
    <property type="match status" value="1"/>
</dbReference>
<feature type="domain" description="HTH araC/xylS-type" evidence="5">
    <location>
        <begin position="146"/>
        <end position="244"/>
    </location>
</feature>
<dbReference type="InterPro" id="IPR001789">
    <property type="entry name" value="Sig_transdc_resp-reg_receiver"/>
</dbReference>
<dbReference type="Proteomes" id="UP000095658">
    <property type="component" value="Unassembled WGS sequence"/>
</dbReference>
<evidence type="ECO:0000256" key="2">
    <source>
        <dbReference type="ARBA" id="ARBA00023125"/>
    </source>
</evidence>
<dbReference type="Pfam" id="PF12833">
    <property type="entry name" value="HTH_18"/>
    <property type="match status" value="1"/>
</dbReference>
<accession>A0A1E7DQX3</accession>
<dbReference type="CDD" id="cd17536">
    <property type="entry name" value="REC_YesN-like"/>
    <property type="match status" value="1"/>
</dbReference>
<evidence type="ECO:0000256" key="3">
    <source>
        <dbReference type="ARBA" id="ARBA00023163"/>
    </source>
</evidence>
<feature type="modified residue" description="4-aspartylphosphate" evidence="4">
    <location>
        <position position="55"/>
    </location>
</feature>
<keyword evidence="3" id="KW-0804">Transcription</keyword>
<dbReference type="SMART" id="SM00342">
    <property type="entry name" value="HTH_ARAC"/>
    <property type="match status" value="1"/>
</dbReference>
<keyword evidence="4" id="KW-0597">Phosphoprotein</keyword>
<evidence type="ECO:0000256" key="4">
    <source>
        <dbReference type="PROSITE-ProRule" id="PRU00169"/>
    </source>
</evidence>
<dbReference type="SMART" id="SM00448">
    <property type="entry name" value="REC"/>
    <property type="match status" value="1"/>
</dbReference>
<keyword evidence="8" id="KW-1185">Reference proteome</keyword>
<dbReference type="GO" id="GO:0000160">
    <property type="term" value="P:phosphorelay signal transduction system"/>
    <property type="evidence" value="ECO:0007669"/>
    <property type="project" value="InterPro"/>
</dbReference>
<keyword evidence="2 7" id="KW-0238">DNA-binding</keyword>
<dbReference type="EMBL" id="MAMP01000016">
    <property type="protein sequence ID" value="OES45439.1"/>
    <property type="molecule type" value="Genomic_DNA"/>
</dbReference>
<keyword evidence="1" id="KW-0805">Transcription regulation</keyword>
<dbReference type="Gene3D" id="1.10.10.60">
    <property type="entry name" value="Homeodomain-like"/>
    <property type="match status" value="2"/>
</dbReference>
<dbReference type="InterPro" id="IPR020449">
    <property type="entry name" value="Tscrpt_reg_AraC-type_HTH"/>
</dbReference>
<sequence>MAELLIVDTDYRSINDIRQIVENSDYSYLRIYQANTAQKALDILKQSQPSALLTDVSLPDMDGIEFAKTVLQLYPDMPVIGTSGLKMFEIVQKAINAGFSGYLLKPLSKNELLNTFDRVLKSVIKKEMNQTVSQDRFELDLRKPIQSAVQYIQLHYNESLTLKNISDKVYLSPSYFSKSFKEEMKMTFVEYLSWIRVQKAKNLLRMTSLPIDVIANNTGFANSSYFATTFKKIEGRTPTQYREYFYLERTKNAQSK</sequence>
<dbReference type="InterPro" id="IPR018060">
    <property type="entry name" value="HTH_AraC"/>
</dbReference>
<dbReference type="InterPro" id="IPR009057">
    <property type="entry name" value="Homeodomain-like_sf"/>
</dbReference>
<evidence type="ECO:0000256" key="1">
    <source>
        <dbReference type="ARBA" id="ARBA00023015"/>
    </source>
</evidence>
<protein>
    <submittedName>
        <fullName evidence="7">DNA-binding response regulator</fullName>
    </submittedName>
</protein>
<name>A0A1E7DQX3_9BACI</name>
<reference evidence="7 8" key="1">
    <citation type="submission" date="2016-06" db="EMBL/GenBank/DDBJ databases">
        <title>Domibacillus iocasae genome sequencing.</title>
        <authorList>
            <person name="Verma A."/>
            <person name="Pal Y."/>
            <person name="Ojha A.K."/>
            <person name="Krishnamurthi S."/>
        </authorList>
    </citation>
    <scope>NUCLEOTIDE SEQUENCE [LARGE SCALE GENOMIC DNA]</scope>
    <source>
        <strain evidence="7 8">DSM 29979</strain>
    </source>
</reference>
<dbReference type="GO" id="GO:0003700">
    <property type="term" value="F:DNA-binding transcription factor activity"/>
    <property type="evidence" value="ECO:0007669"/>
    <property type="project" value="InterPro"/>
</dbReference>
<proteinExistence type="predicted"/>
<dbReference type="SUPFAM" id="SSF52172">
    <property type="entry name" value="CheY-like"/>
    <property type="match status" value="1"/>
</dbReference>
<dbReference type="InterPro" id="IPR011006">
    <property type="entry name" value="CheY-like_superfamily"/>
</dbReference>
<dbReference type="PANTHER" id="PTHR43280:SF28">
    <property type="entry name" value="HTH-TYPE TRANSCRIPTIONAL ACTIVATOR RHAS"/>
    <property type="match status" value="1"/>
</dbReference>
<feature type="domain" description="Response regulatory" evidence="6">
    <location>
        <begin position="3"/>
        <end position="120"/>
    </location>
</feature>
<dbReference type="PROSITE" id="PS50110">
    <property type="entry name" value="RESPONSE_REGULATORY"/>
    <property type="match status" value="1"/>
</dbReference>
<comment type="caution">
    <text evidence="7">The sequence shown here is derived from an EMBL/GenBank/DDBJ whole genome shotgun (WGS) entry which is preliminary data.</text>
</comment>
<organism evidence="7 8">
    <name type="scientific">Domibacillus iocasae</name>
    <dbReference type="NCBI Taxonomy" id="1714016"/>
    <lineage>
        <taxon>Bacteria</taxon>
        <taxon>Bacillati</taxon>
        <taxon>Bacillota</taxon>
        <taxon>Bacilli</taxon>
        <taxon>Bacillales</taxon>
        <taxon>Bacillaceae</taxon>
        <taxon>Domibacillus</taxon>
    </lineage>
</organism>
<dbReference type="RefSeq" id="WP_069937930.1">
    <property type="nucleotide sequence ID" value="NZ_MAMP01000016.1"/>
</dbReference>
<evidence type="ECO:0000313" key="7">
    <source>
        <dbReference type="EMBL" id="OES45439.1"/>
    </source>
</evidence>
<dbReference type="SUPFAM" id="SSF46689">
    <property type="entry name" value="Homeodomain-like"/>
    <property type="match status" value="2"/>
</dbReference>
<dbReference type="GO" id="GO:0043565">
    <property type="term" value="F:sequence-specific DNA binding"/>
    <property type="evidence" value="ECO:0007669"/>
    <property type="project" value="InterPro"/>
</dbReference>
<dbReference type="PROSITE" id="PS01124">
    <property type="entry name" value="HTH_ARAC_FAMILY_2"/>
    <property type="match status" value="1"/>
</dbReference>
<evidence type="ECO:0000259" key="5">
    <source>
        <dbReference type="PROSITE" id="PS01124"/>
    </source>
</evidence>
<dbReference type="InterPro" id="IPR018062">
    <property type="entry name" value="HTH_AraC-typ_CS"/>
</dbReference>
<evidence type="ECO:0000259" key="6">
    <source>
        <dbReference type="PROSITE" id="PS50110"/>
    </source>
</evidence>
<dbReference type="STRING" id="1714016.BA724_17640"/>
<dbReference type="OrthoDB" id="9788446at2"/>
<dbReference type="Pfam" id="PF00072">
    <property type="entry name" value="Response_reg"/>
    <property type="match status" value="1"/>
</dbReference>
<dbReference type="Gene3D" id="3.40.50.2300">
    <property type="match status" value="1"/>
</dbReference>